<accession>A0A327W3A4</accession>
<dbReference type="SUPFAM" id="SSF54637">
    <property type="entry name" value="Thioesterase/thiol ester dehydrase-isomerase"/>
    <property type="match status" value="1"/>
</dbReference>
<evidence type="ECO:0000313" key="2">
    <source>
        <dbReference type="EMBL" id="RAJ83272.1"/>
    </source>
</evidence>
<dbReference type="RefSeq" id="WP_111591929.1">
    <property type="nucleotide sequence ID" value="NZ_QLMA01000003.1"/>
</dbReference>
<dbReference type="PANTHER" id="PTHR36934:SF1">
    <property type="entry name" value="THIOESTERASE DOMAIN-CONTAINING PROTEIN"/>
    <property type="match status" value="1"/>
</dbReference>
<dbReference type="OrthoDB" id="6902891at2"/>
<gene>
    <name evidence="2" type="ORF">CLV59_103233</name>
</gene>
<proteinExistence type="predicted"/>
<name>A0A327W3A4_9BACT</name>
<dbReference type="Pfam" id="PF22636">
    <property type="entry name" value="FlK"/>
    <property type="match status" value="1"/>
</dbReference>
<dbReference type="PANTHER" id="PTHR36934">
    <property type="entry name" value="BLR0278 PROTEIN"/>
    <property type="match status" value="1"/>
</dbReference>
<dbReference type="AlphaFoldDB" id="A0A327W3A4"/>
<dbReference type="CDD" id="cd03440">
    <property type="entry name" value="hot_dog"/>
    <property type="match status" value="1"/>
</dbReference>
<evidence type="ECO:0000313" key="3">
    <source>
        <dbReference type="Proteomes" id="UP000249819"/>
    </source>
</evidence>
<protein>
    <submittedName>
        <fullName evidence="2">Putative thioesterase</fullName>
    </submittedName>
</protein>
<dbReference type="InterPro" id="IPR025540">
    <property type="entry name" value="FlK"/>
</dbReference>
<keyword evidence="3" id="KW-1185">Reference proteome</keyword>
<organism evidence="2 3">
    <name type="scientific">Chitinophaga dinghuensis</name>
    <dbReference type="NCBI Taxonomy" id="1539050"/>
    <lineage>
        <taxon>Bacteria</taxon>
        <taxon>Pseudomonadati</taxon>
        <taxon>Bacteroidota</taxon>
        <taxon>Chitinophagia</taxon>
        <taxon>Chitinophagales</taxon>
        <taxon>Chitinophagaceae</taxon>
        <taxon>Chitinophaga</taxon>
    </lineage>
</organism>
<reference evidence="2 3" key="1">
    <citation type="submission" date="2018-06" db="EMBL/GenBank/DDBJ databases">
        <title>Genomic Encyclopedia of Archaeal and Bacterial Type Strains, Phase II (KMG-II): from individual species to whole genera.</title>
        <authorList>
            <person name="Goeker M."/>
        </authorList>
    </citation>
    <scope>NUCLEOTIDE SEQUENCE [LARGE SCALE GENOMIC DNA]</scope>
    <source>
        <strain evidence="2 3">DSM 29821</strain>
    </source>
</reference>
<dbReference type="Gene3D" id="3.10.129.10">
    <property type="entry name" value="Hotdog Thioesterase"/>
    <property type="match status" value="1"/>
</dbReference>
<dbReference type="EMBL" id="QLMA01000003">
    <property type="protein sequence ID" value="RAJ83272.1"/>
    <property type="molecule type" value="Genomic_DNA"/>
</dbReference>
<sequence length="131" mass="14668">MLQLFQPGDTKSFRRVVRQEDCATFESGNVHPVYATFALGRDAEWCCRLFVLEMKEEDEEGIGAALSVEHHSPALVGTTVEFKATVTHILHHTITCSYTAHVDGRLIASGTQVQKILKKDKLKLLFSQYSS</sequence>
<dbReference type="Proteomes" id="UP000249819">
    <property type="component" value="Unassembled WGS sequence"/>
</dbReference>
<feature type="domain" description="Fluoroacetyl-CoA-specific thioesterase-like" evidence="1">
    <location>
        <begin position="17"/>
        <end position="119"/>
    </location>
</feature>
<evidence type="ECO:0000259" key="1">
    <source>
        <dbReference type="Pfam" id="PF22636"/>
    </source>
</evidence>
<dbReference type="InterPro" id="IPR054485">
    <property type="entry name" value="FlK-like_dom"/>
</dbReference>
<dbReference type="InterPro" id="IPR029069">
    <property type="entry name" value="HotDog_dom_sf"/>
</dbReference>
<comment type="caution">
    <text evidence="2">The sequence shown here is derived from an EMBL/GenBank/DDBJ whole genome shotgun (WGS) entry which is preliminary data.</text>
</comment>